<name>A0A7W9HIQ7_9PSEU</name>
<organism evidence="3 4">
    <name type="scientific">Saccharothrix ecbatanensis</name>
    <dbReference type="NCBI Taxonomy" id="1105145"/>
    <lineage>
        <taxon>Bacteria</taxon>
        <taxon>Bacillati</taxon>
        <taxon>Actinomycetota</taxon>
        <taxon>Actinomycetes</taxon>
        <taxon>Pseudonocardiales</taxon>
        <taxon>Pseudonocardiaceae</taxon>
        <taxon>Saccharothrix</taxon>
    </lineage>
</organism>
<dbReference type="RefSeq" id="WP_184920154.1">
    <property type="nucleotide sequence ID" value="NZ_JACHMO010000001.1"/>
</dbReference>
<dbReference type="GO" id="GO:0071949">
    <property type="term" value="F:FAD binding"/>
    <property type="evidence" value="ECO:0007669"/>
    <property type="project" value="InterPro"/>
</dbReference>
<dbReference type="SUPFAM" id="SSF51905">
    <property type="entry name" value="FAD/NAD(P)-binding domain"/>
    <property type="match status" value="1"/>
</dbReference>
<proteinExistence type="inferred from homology"/>
<dbReference type="Gene3D" id="3.30.9.100">
    <property type="match status" value="1"/>
</dbReference>
<evidence type="ECO:0000313" key="3">
    <source>
        <dbReference type="EMBL" id="MBB5803044.1"/>
    </source>
</evidence>
<evidence type="ECO:0000259" key="2">
    <source>
        <dbReference type="Pfam" id="PF01494"/>
    </source>
</evidence>
<dbReference type="PRINTS" id="PR00420">
    <property type="entry name" value="RNGMNOXGNASE"/>
</dbReference>
<dbReference type="Gene3D" id="3.50.50.60">
    <property type="entry name" value="FAD/NAD(P)-binding domain"/>
    <property type="match status" value="1"/>
</dbReference>
<comment type="similarity">
    <text evidence="1">Belongs to the flavin-dependent halogenase family. Bacterial tryptophan halogenase subfamily.</text>
</comment>
<gene>
    <name evidence="3" type="ORF">F4560_002812</name>
</gene>
<dbReference type="EMBL" id="JACHMO010000001">
    <property type="protein sequence ID" value="MBB5803044.1"/>
    <property type="molecule type" value="Genomic_DNA"/>
</dbReference>
<comment type="caution">
    <text evidence="3">The sequence shown here is derived from an EMBL/GenBank/DDBJ whole genome shotgun (WGS) entry which is preliminary data.</text>
</comment>
<sequence>MTGAVDVLVAGAGPAGVAAALAVARAGHDVLLAEAGRFDRRRPGETLSPLAVRLLERLGLPVCGVPSWAAESAWGAAATAEASFLLSPLGYGMHVDRQDFDAALAGAVEDAGARVALGARVTDCEPTAQGWLVTLNGRPVRARAVVDATGRNASVARRLGATWTRLDHLVGVAGYFAHEPVDGGTSLVESVRDGWWYTAPVPPSQRVAVFVTDADLCRSGRYREPSVWTAALERTRHVAARVAGGSRIGPLEVRSAASGVLSDADVTGRWLAIGDAAMAVDPLSGSGVERALRTGYAGGEAMSHWLVADDGPPSDHRATLDHELTEYLAARADYYRLEQRWADSPFWRRRNAPAPPSTT</sequence>
<keyword evidence="4" id="KW-1185">Reference proteome</keyword>
<accession>A0A7W9HIQ7</accession>
<feature type="domain" description="FAD-binding" evidence="2">
    <location>
        <begin position="5"/>
        <end position="292"/>
    </location>
</feature>
<dbReference type="InterPro" id="IPR002938">
    <property type="entry name" value="FAD-bd"/>
</dbReference>
<evidence type="ECO:0000313" key="4">
    <source>
        <dbReference type="Proteomes" id="UP000552097"/>
    </source>
</evidence>
<dbReference type="InterPro" id="IPR050816">
    <property type="entry name" value="Flavin-dep_Halogenase_NPB"/>
</dbReference>
<dbReference type="Proteomes" id="UP000552097">
    <property type="component" value="Unassembled WGS sequence"/>
</dbReference>
<protein>
    <submittedName>
        <fullName evidence="3">Flavin-dependent dehydrogenase</fullName>
    </submittedName>
</protein>
<dbReference type="InterPro" id="IPR036188">
    <property type="entry name" value="FAD/NAD-bd_sf"/>
</dbReference>
<dbReference type="AlphaFoldDB" id="A0A7W9HIQ7"/>
<dbReference type="Pfam" id="PF01494">
    <property type="entry name" value="FAD_binding_3"/>
    <property type="match status" value="1"/>
</dbReference>
<evidence type="ECO:0000256" key="1">
    <source>
        <dbReference type="ARBA" id="ARBA00038396"/>
    </source>
</evidence>
<reference evidence="3 4" key="1">
    <citation type="submission" date="2020-08" db="EMBL/GenBank/DDBJ databases">
        <title>Sequencing the genomes of 1000 actinobacteria strains.</title>
        <authorList>
            <person name="Klenk H.-P."/>
        </authorList>
    </citation>
    <scope>NUCLEOTIDE SEQUENCE [LARGE SCALE GENOMIC DNA]</scope>
    <source>
        <strain evidence="3 4">DSM 45486</strain>
    </source>
</reference>
<dbReference type="PANTHER" id="PTHR43747">
    <property type="entry name" value="FAD-BINDING PROTEIN"/>
    <property type="match status" value="1"/>
</dbReference>
<dbReference type="PANTHER" id="PTHR43747:SF1">
    <property type="entry name" value="SLR1998 PROTEIN"/>
    <property type="match status" value="1"/>
</dbReference>